<organism evidence="2 3">
    <name type="scientific">Ataeniobius toweri</name>
    <dbReference type="NCBI Taxonomy" id="208326"/>
    <lineage>
        <taxon>Eukaryota</taxon>
        <taxon>Metazoa</taxon>
        <taxon>Chordata</taxon>
        <taxon>Craniata</taxon>
        <taxon>Vertebrata</taxon>
        <taxon>Euteleostomi</taxon>
        <taxon>Actinopterygii</taxon>
        <taxon>Neopterygii</taxon>
        <taxon>Teleostei</taxon>
        <taxon>Neoteleostei</taxon>
        <taxon>Acanthomorphata</taxon>
        <taxon>Ovalentaria</taxon>
        <taxon>Atherinomorphae</taxon>
        <taxon>Cyprinodontiformes</taxon>
        <taxon>Goodeidae</taxon>
        <taxon>Ataeniobius</taxon>
    </lineage>
</organism>
<protein>
    <submittedName>
        <fullName evidence="2">Uncharacterized protein</fullName>
    </submittedName>
</protein>
<name>A0ABU7AWB9_9TELE</name>
<accession>A0ABU7AWB9</accession>
<keyword evidence="3" id="KW-1185">Reference proteome</keyword>
<dbReference type="EMBL" id="JAHUTI010030090">
    <property type="protein sequence ID" value="MED6241735.1"/>
    <property type="molecule type" value="Genomic_DNA"/>
</dbReference>
<keyword evidence="1" id="KW-0812">Transmembrane</keyword>
<dbReference type="Proteomes" id="UP001345963">
    <property type="component" value="Unassembled WGS sequence"/>
</dbReference>
<feature type="transmembrane region" description="Helical" evidence="1">
    <location>
        <begin position="25"/>
        <end position="45"/>
    </location>
</feature>
<gene>
    <name evidence="2" type="ORF">ATANTOWER_025385</name>
</gene>
<sequence length="106" mass="12044">MHYDIKVLLKTTKQNICYRLVFKRWASLCIFGSGVLCLSLVGILYPKSNALLGSTITYAKQTTQTFSNLNKCHASTLFSYYCRSDPVKSLGLKSQHKIMSRQELET</sequence>
<proteinExistence type="predicted"/>
<comment type="caution">
    <text evidence="2">The sequence shown here is derived from an EMBL/GenBank/DDBJ whole genome shotgun (WGS) entry which is preliminary data.</text>
</comment>
<keyword evidence="1" id="KW-0472">Membrane</keyword>
<evidence type="ECO:0000313" key="2">
    <source>
        <dbReference type="EMBL" id="MED6241735.1"/>
    </source>
</evidence>
<evidence type="ECO:0000313" key="3">
    <source>
        <dbReference type="Proteomes" id="UP001345963"/>
    </source>
</evidence>
<keyword evidence="1" id="KW-1133">Transmembrane helix</keyword>
<evidence type="ECO:0000256" key="1">
    <source>
        <dbReference type="SAM" id="Phobius"/>
    </source>
</evidence>
<reference evidence="2 3" key="1">
    <citation type="submission" date="2021-07" db="EMBL/GenBank/DDBJ databases">
        <authorList>
            <person name="Palmer J.M."/>
        </authorList>
    </citation>
    <scope>NUCLEOTIDE SEQUENCE [LARGE SCALE GENOMIC DNA]</scope>
    <source>
        <strain evidence="2 3">AT_MEX2019</strain>
        <tissue evidence="2">Muscle</tissue>
    </source>
</reference>